<keyword evidence="2 4" id="KW-1133">Transmembrane helix</keyword>
<dbReference type="PROSITE" id="PS50850">
    <property type="entry name" value="MFS"/>
    <property type="match status" value="1"/>
</dbReference>
<evidence type="ECO:0000259" key="5">
    <source>
        <dbReference type="PROSITE" id="PS50850"/>
    </source>
</evidence>
<feature type="transmembrane region" description="Helical" evidence="4">
    <location>
        <begin position="311"/>
        <end position="333"/>
    </location>
</feature>
<keyword evidence="3 4" id="KW-0472">Membrane</keyword>
<feature type="transmembrane region" description="Helical" evidence="4">
    <location>
        <begin position="257"/>
        <end position="276"/>
    </location>
</feature>
<dbReference type="SUPFAM" id="SSF103473">
    <property type="entry name" value="MFS general substrate transporter"/>
    <property type="match status" value="1"/>
</dbReference>
<feature type="transmembrane region" description="Helical" evidence="4">
    <location>
        <begin position="172"/>
        <end position="193"/>
    </location>
</feature>
<keyword evidence="1 4" id="KW-0812">Transmembrane</keyword>
<proteinExistence type="predicted"/>
<dbReference type="InterPro" id="IPR020846">
    <property type="entry name" value="MFS_dom"/>
</dbReference>
<keyword evidence="7" id="KW-1185">Reference proteome</keyword>
<name>A0A059FBE2_9PROT</name>
<evidence type="ECO:0000256" key="1">
    <source>
        <dbReference type="ARBA" id="ARBA00022692"/>
    </source>
</evidence>
<dbReference type="Pfam" id="PF07690">
    <property type="entry name" value="MFS_1"/>
    <property type="match status" value="1"/>
</dbReference>
<dbReference type="Gene3D" id="1.20.1250.20">
    <property type="entry name" value="MFS general substrate transporter like domains"/>
    <property type="match status" value="2"/>
</dbReference>
<feature type="transmembrane region" description="Helical" evidence="4">
    <location>
        <begin position="107"/>
        <end position="127"/>
    </location>
</feature>
<dbReference type="RefSeq" id="WP_162173848.1">
    <property type="nucleotide sequence ID" value="NZ_ARYK01000011.1"/>
</dbReference>
<feature type="transmembrane region" description="Helical" evidence="4">
    <location>
        <begin position="288"/>
        <end position="305"/>
    </location>
</feature>
<feature type="transmembrane region" description="Helical" evidence="4">
    <location>
        <begin position="12"/>
        <end position="38"/>
    </location>
</feature>
<evidence type="ECO:0000313" key="6">
    <source>
        <dbReference type="EMBL" id="KCZ87912.1"/>
    </source>
</evidence>
<evidence type="ECO:0000256" key="3">
    <source>
        <dbReference type="ARBA" id="ARBA00023136"/>
    </source>
</evidence>
<evidence type="ECO:0000256" key="2">
    <source>
        <dbReference type="ARBA" id="ARBA00022989"/>
    </source>
</evidence>
<feature type="domain" description="Major facilitator superfamily (MFS) profile" evidence="5">
    <location>
        <begin position="16"/>
        <end position="400"/>
    </location>
</feature>
<feature type="transmembrane region" description="Helical" evidence="4">
    <location>
        <begin position="139"/>
        <end position="160"/>
    </location>
</feature>
<dbReference type="eggNOG" id="COG2807">
    <property type="taxonomic scope" value="Bacteria"/>
</dbReference>
<feature type="transmembrane region" description="Helical" evidence="4">
    <location>
        <begin position="81"/>
        <end position="101"/>
    </location>
</feature>
<feature type="transmembrane region" description="Helical" evidence="4">
    <location>
        <begin position="223"/>
        <end position="245"/>
    </location>
</feature>
<accession>A0A059FBE2</accession>
<dbReference type="PANTHER" id="PTHR11360">
    <property type="entry name" value="MONOCARBOXYLATE TRANSPORTER"/>
    <property type="match status" value="1"/>
</dbReference>
<comment type="caution">
    <text evidence="6">The sequence shown here is derived from an EMBL/GenBank/DDBJ whole genome shotgun (WGS) entry which is preliminary data.</text>
</comment>
<feature type="transmembrane region" description="Helical" evidence="4">
    <location>
        <begin position="50"/>
        <end position="74"/>
    </location>
</feature>
<dbReference type="OrthoDB" id="9796632at2"/>
<dbReference type="EMBL" id="ARYK01000011">
    <property type="protein sequence ID" value="KCZ87912.1"/>
    <property type="molecule type" value="Genomic_DNA"/>
</dbReference>
<gene>
    <name evidence="6" type="ORF">HJO_16050</name>
</gene>
<feature type="transmembrane region" description="Helical" evidence="4">
    <location>
        <begin position="377"/>
        <end position="396"/>
    </location>
</feature>
<dbReference type="InterPro" id="IPR050327">
    <property type="entry name" value="Proton-linked_MCT"/>
</dbReference>
<reference evidence="6 7" key="1">
    <citation type="journal article" date="2014" name="Antonie Van Leeuwenhoek">
        <title>Hyphomonas beringensis sp. nov. and Hyphomonas chukchiensis sp. nov., isolated from surface seawater of the Bering Sea and Chukchi Sea.</title>
        <authorList>
            <person name="Li C."/>
            <person name="Lai Q."/>
            <person name="Li G."/>
            <person name="Dong C."/>
            <person name="Wang J."/>
            <person name="Liao Y."/>
            <person name="Shao Z."/>
        </authorList>
    </citation>
    <scope>NUCLEOTIDE SEQUENCE [LARGE SCALE GENOMIC DNA]</scope>
    <source>
        <strain evidence="6 7">MHS-2</strain>
    </source>
</reference>
<dbReference type="AlphaFoldDB" id="A0A059FBE2"/>
<dbReference type="STRING" id="1280950.HJO_16050"/>
<dbReference type="PANTHER" id="PTHR11360:SF284">
    <property type="entry name" value="EG:103B4.3 PROTEIN-RELATED"/>
    <property type="match status" value="1"/>
</dbReference>
<dbReference type="PATRIC" id="fig|1280950.3.peg.3222"/>
<evidence type="ECO:0000313" key="7">
    <source>
        <dbReference type="Proteomes" id="UP000025171"/>
    </source>
</evidence>
<dbReference type="GO" id="GO:0022857">
    <property type="term" value="F:transmembrane transporter activity"/>
    <property type="evidence" value="ECO:0007669"/>
    <property type="project" value="InterPro"/>
</dbReference>
<evidence type="ECO:0000256" key="4">
    <source>
        <dbReference type="SAM" id="Phobius"/>
    </source>
</evidence>
<dbReference type="InterPro" id="IPR036259">
    <property type="entry name" value="MFS_trans_sf"/>
</dbReference>
<feature type="transmembrane region" description="Helical" evidence="4">
    <location>
        <begin position="345"/>
        <end position="365"/>
    </location>
</feature>
<protein>
    <submittedName>
        <fullName evidence="6">Major facilitator superfamily transporter</fullName>
    </submittedName>
</protein>
<dbReference type="Proteomes" id="UP000025171">
    <property type="component" value="Unassembled WGS sequence"/>
</dbReference>
<dbReference type="InterPro" id="IPR011701">
    <property type="entry name" value="MFS"/>
</dbReference>
<organism evidence="6 7">
    <name type="scientific">Hyphomonas johnsonii MHS-2</name>
    <dbReference type="NCBI Taxonomy" id="1280950"/>
    <lineage>
        <taxon>Bacteria</taxon>
        <taxon>Pseudomonadati</taxon>
        <taxon>Pseudomonadota</taxon>
        <taxon>Alphaproteobacteria</taxon>
        <taxon>Hyphomonadales</taxon>
        <taxon>Hyphomonadaceae</taxon>
        <taxon>Hyphomonas</taxon>
    </lineage>
</organism>
<sequence length="417" mass="43433">MASGAGEFRNGWRAIVACAAGVGVGLTGLPFYTFGIFITPLSDDMGWSRSMIAAGMLCLNAGVIFVGPLIGLLMDRFGVRLIAIPSLIGVAVGFFLLSLSGPTIGSFYMAWLAVAVLGAGTTPLTWTRAISERFDRARGLALGLTLLGTGLASIFGPPLIQELIATGGWRSGYRGMAGFVLFVAVPLAVFGLWQRREPVAARTRVAGVGAGMTWPEAVKTKRFWLIAGGIFLVIVGQASSTVHFVPLLRDRGIEAGTAAGVAGLFGASVIIGRIVVGYLLDRFHGPKIARIFLSLPALALLLLIWRSDLATARVAAVLLGIAAGAEVDLLAYFVSRYFGLRSYGAIYGTALSAFGLGAGFGPTLAGHAYDVAGNYDGALVAGVCVFLAGVACLGFLGRYPAFTSDSEARKVVSDVLK</sequence>
<dbReference type="CDD" id="cd17355">
    <property type="entry name" value="MFS_YcxA_like"/>
    <property type="match status" value="1"/>
</dbReference>